<sequence>MWIALAALASVGAQVVPQNAHCVVYTDSCGQLLDTLPVCQDFNRQLCNRPACKFIHLHDANVEVIENRVTVCRDAVKGTCIRPQCKYYHIPVELPPAPLMAVGGSVSP</sequence>
<dbReference type="SMART" id="SM00356">
    <property type="entry name" value="ZnF_C3H1"/>
    <property type="match status" value="2"/>
</dbReference>
<feature type="zinc finger region" description="C3H1-type" evidence="6">
    <location>
        <begin position="33"/>
        <end position="59"/>
    </location>
</feature>
<dbReference type="InterPro" id="IPR000571">
    <property type="entry name" value="Znf_CCCH"/>
</dbReference>
<dbReference type="PANTHER" id="PTHR12675">
    <property type="entry name" value="MUSCLEBLIND-LIKE PROTEIN"/>
    <property type="match status" value="1"/>
</dbReference>
<evidence type="ECO:0000256" key="3">
    <source>
        <dbReference type="ARBA" id="ARBA00022771"/>
    </source>
</evidence>
<dbReference type="Gene3D" id="3.30.1370.210">
    <property type="match status" value="1"/>
</dbReference>
<reference evidence="8 9" key="1">
    <citation type="journal article" date="2024" name="bioRxiv">
        <title>A reference genome for Trichogramma kaykai: A tiny desert-dwelling parasitoid wasp with competing sex-ratio distorters.</title>
        <authorList>
            <person name="Culotta J."/>
            <person name="Lindsey A.R."/>
        </authorList>
    </citation>
    <scope>NUCLEOTIDE SEQUENCE [LARGE SCALE GENOMIC DNA]</scope>
    <source>
        <strain evidence="8 9">KSX58</strain>
    </source>
</reference>
<dbReference type="PROSITE" id="PS50103">
    <property type="entry name" value="ZF_C3H1"/>
    <property type="match status" value="2"/>
</dbReference>
<protein>
    <recommendedName>
        <fullName evidence="7">C3H1-type domain-containing protein</fullName>
    </recommendedName>
</protein>
<feature type="domain" description="C3H1-type" evidence="7">
    <location>
        <begin position="66"/>
        <end position="92"/>
    </location>
</feature>
<comment type="caution">
    <text evidence="8">The sequence shown here is derived from an EMBL/GenBank/DDBJ whole genome shotgun (WGS) entry which is preliminary data.</text>
</comment>
<comment type="similarity">
    <text evidence="5">Belongs to the muscleblind family.</text>
</comment>
<dbReference type="EMBL" id="JBJJXI010000102">
    <property type="protein sequence ID" value="KAL3392752.1"/>
    <property type="molecule type" value="Genomic_DNA"/>
</dbReference>
<name>A0ABD2WI59_9HYME</name>
<dbReference type="Pfam" id="PF22628">
    <property type="entry name" value="zf-CCCH_10"/>
    <property type="match status" value="1"/>
</dbReference>
<dbReference type="AlphaFoldDB" id="A0ABD2WI59"/>
<evidence type="ECO:0000313" key="9">
    <source>
        <dbReference type="Proteomes" id="UP001627154"/>
    </source>
</evidence>
<evidence type="ECO:0000256" key="1">
    <source>
        <dbReference type="ARBA" id="ARBA00022723"/>
    </source>
</evidence>
<evidence type="ECO:0000256" key="6">
    <source>
        <dbReference type="PROSITE-ProRule" id="PRU00723"/>
    </source>
</evidence>
<accession>A0ABD2WI59</accession>
<evidence type="ECO:0000259" key="7">
    <source>
        <dbReference type="PROSITE" id="PS50103"/>
    </source>
</evidence>
<evidence type="ECO:0000256" key="5">
    <source>
        <dbReference type="ARBA" id="ARBA00038226"/>
    </source>
</evidence>
<organism evidence="8 9">
    <name type="scientific">Trichogramma kaykai</name>
    <dbReference type="NCBI Taxonomy" id="54128"/>
    <lineage>
        <taxon>Eukaryota</taxon>
        <taxon>Metazoa</taxon>
        <taxon>Ecdysozoa</taxon>
        <taxon>Arthropoda</taxon>
        <taxon>Hexapoda</taxon>
        <taxon>Insecta</taxon>
        <taxon>Pterygota</taxon>
        <taxon>Neoptera</taxon>
        <taxon>Endopterygota</taxon>
        <taxon>Hymenoptera</taxon>
        <taxon>Apocrita</taxon>
        <taxon>Proctotrupomorpha</taxon>
        <taxon>Chalcidoidea</taxon>
        <taxon>Trichogrammatidae</taxon>
        <taxon>Trichogramma</taxon>
    </lineage>
</organism>
<keyword evidence="1 6" id="KW-0479">Metal-binding</keyword>
<keyword evidence="3 6" id="KW-0863">Zinc-finger</keyword>
<feature type="zinc finger region" description="C3H1-type" evidence="6">
    <location>
        <begin position="66"/>
        <end position="92"/>
    </location>
</feature>
<dbReference type="Proteomes" id="UP001627154">
    <property type="component" value="Unassembled WGS sequence"/>
</dbReference>
<evidence type="ECO:0000256" key="2">
    <source>
        <dbReference type="ARBA" id="ARBA00022737"/>
    </source>
</evidence>
<evidence type="ECO:0000256" key="4">
    <source>
        <dbReference type="ARBA" id="ARBA00022833"/>
    </source>
</evidence>
<gene>
    <name evidence="8" type="ORF">TKK_012791</name>
</gene>
<proteinExistence type="inferred from homology"/>
<keyword evidence="2" id="KW-0677">Repeat</keyword>
<feature type="domain" description="C3H1-type" evidence="7">
    <location>
        <begin position="33"/>
        <end position="59"/>
    </location>
</feature>
<dbReference type="InterPro" id="IPR054429">
    <property type="entry name" value="Znf-CCCH_Muscleblind-like"/>
</dbReference>
<evidence type="ECO:0000313" key="8">
    <source>
        <dbReference type="EMBL" id="KAL3392752.1"/>
    </source>
</evidence>
<keyword evidence="4 6" id="KW-0862">Zinc</keyword>
<dbReference type="PANTHER" id="PTHR12675:SF12">
    <property type="entry name" value="PROTEIN MUSCLEBLIND"/>
    <property type="match status" value="1"/>
</dbReference>
<keyword evidence="9" id="KW-1185">Reference proteome</keyword>
<dbReference type="GO" id="GO:0008270">
    <property type="term" value="F:zinc ion binding"/>
    <property type="evidence" value="ECO:0007669"/>
    <property type="project" value="UniProtKB-KW"/>
</dbReference>